<dbReference type="PRINTS" id="PR00377">
    <property type="entry name" value="IMPHPHTASES"/>
</dbReference>
<organism evidence="2 3">
    <name type="scientific">Candidatus Desulfatibia vada</name>
    <dbReference type="NCBI Taxonomy" id="2841696"/>
    <lineage>
        <taxon>Bacteria</taxon>
        <taxon>Pseudomonadati</taxon>
        <taxon>Thermodesulfobacteriota</taxon>
        <taxon>Desulfobacteria</taxon>
        <taxon>Desulfobacterales</taxon>
        <taxon>Desulfobacterales incertae sedis</taxon>
        <taxon>Candidatus Desulfatibia</taxon>
    </lineage>
</organism>
<dbReference type="Gene3D" id="3.30.540.10">
    <property type="entry name" value="Fructose-1,6-Bisphosphatase, subunit A, domain 1"/>
    <property type="match status" value="1"/>
</dbReference>
<dbReference type="GO" id="GO:0006020">
    <property type="term" value="P:inositol metabolic process"/>
    <property type="evidence" value="ECO:0007669"/>
    <property type="project" value="TreeGrafter"/>
</dbReference>
<dbReference type="InterPro" id="IPR000760">
    <property type="entry name" value="Inositol_monophosphatase-like"/>
</dbReference>
<keyword evidence="1" id="KW-0479">Metal-binding</keyword>
<comment type="caution">
    <text evidence="2">The sequence shown here is derived from an EMBL/GenBank/DDBJ whole genome shotgun (WGS) entry which is preliminary data.</text>
</comment>
<sequence>MVALKSHGIDDLSQFAMDVMRRSGEEALSYYGKGNPHIKFDEDLVTEADFHMMEFFEDQLNSHFPEHQVFKNNQANQEYTHDEKRYLWIFDPLDGVANFQAGIPLWGISLALIENFWPIFGVFYMPATGDLFHARADQKAYLDKEEIHISDQQNINNESLLFTYSRFHHRYRSTFPGKIRDLGCTGAHICYVAMGRAEAAIIANESYQDLAAAGIILEAAGGKIFKLDGSDFHLNEYLDGQKIKDHMLVTAPDLYSQVRNCLHEAA</sequence>
<gene>
    <name evidence="2" type="ORF">H8D96_04335</name>
</gene>
<protein>
    <submittedName>
        <fullName evidence="2">Inositol monophosphatase</fullName>
    </submittedName>
</protein>
<keyword evidence="1" id="KW-0460">Magnesium</keyword>
<feature type="binding site" evidence="1">
    <location>
        <position position="91"/>
    </location>
    <ligand>
        <name>Mg(2+)</name>
        <dbReference type="ChEBI" id="CHEBI:18420"/>
        <label>1</label>
        <note>catalytic</note>
    </ligand>
</feature>
<dbReference type="GO" id="GO:0008934">
    <property type="term" value="F:inositol monophosphate 1-phosphatase activity"/>
    <property type="evidence" value="ECO:0007669"/>
    <property type="project" value="TreeGrafter"/>
</dbReference>
<dbReference type="AlphaFoldDB" id="A0A8J6P0L7"/>
<comment type="cofactor">
    <cofactor evidence="1">
        <name>Mg(2+)</name>
        <dbReference type="ChEBI" id="CHEBI:18420"/>
    </cofactor>
</comment>
<dbReference type="GO" id="GO:0007165">
    <property type="term" value="P:signal transduction"/>
    <property type="evidence" value="ECO:0007669"/>
    <property type="project" value="TreeGrafter"/>
</dbReference>
<dbReference type="PANTHER" id="PTHR20854:SF4">
    <property type="entry name" value="INOSITOL-1-MONOPHOSPHATASE-RELATED"/>
    <property type="match status" value="1"/>
</dbReference>
<dbReference type="EMBL" id="JACNIG010000115">
    <property type="protein sequence ID" value="MBC8431127.1"/>
    <property type="molecule type" value="Genomic_DNA"/>
</dbReference>
<evidence type="ECO:0000313" key="2">
    <source>
        <dbReference type="EMBL" id="MBC8431127.1"/>
    </source>
</evidence>
<dbReference type="PANTHER" id="PTHR20854">
    <property type="entry name" value="INOSITOL MONOPHOSPHATASE"/>
    <property type="match status" value="1"/>
</dbReference>
<dbReference type="Pfam" id="PF00459">
    <property type="entry name" value="Inositol_P"/>
    <property type="match status" value="1"/>
</dbReference>
<feature type="binding site" evidence="1">
    <location>
        <position position="94"/>
    </location>
    <ligand>
        <name>Mg(2+)</name>
        <dbReference type="ChEBI" id="CHEBI:18420"/>
        <label>1</label>
        <note>catalytic</note>
    </ligand>
</feature>
<dbReference type="SUPFAM" id="SSF56655">
    <property type="entry name" value="Carbohydrate phosphatase"/>
    <property type="match status" value="1"/>
</dbReference>
<dbReference type="Proteomes" id="UP000605201">
    <property type="component" value="Unassembled WGS sequence"/>
</dbReference>
<proteinExistence type="predicted"/>
<reference evidence="2 3" key="1">
    <citation type="submission" date="2020-08" db="EMBL/GenBank/DDBJ databases">
        <title>Bridging the membrane lipid divide: bacteria of the FCB group superphylum have the potential to synthesize archaeal ether lipids.</title>
        <authorList>
            <person name="Villanueva L."/>
            <person name="Von Meijenfeldt F.A.B."/>
            <person name="Westbye A.B."/>
            <person name="Yadav S."/>
            <person name="Hopmans E.C."/>
            <person name="Dutilh B.E."/>
            <person name="Sinninghe Damste J.S."/>
        </authorList>
    </citation>
    <scope>NUCLEOTIDE SEQUENCE [LARGE SCALE GENOMIC DNA]</scope>
    <source>
        <strain evidence="2">NIOZ-UU17</strain>
    </source>
</reference>
<feature type="binding site" evidence="1">
    <location>
        <position position="209"/>
    </location>
    <ligand>
        <name>Mg(2+)</name>
        <dbReference type="ChEBI" id="CHEBI:18420"/>
        <label>1</label>
        <note>catalytic</note>
    </ligand>
</feature>
<dbReference type="GO" id="GO:0046872">
    <property type="term" value="F:metal ion binding"/>
    <property type="evidence" value="ECO:0007669"/>
    <property type="project" value="UniProtKB-KW"/>
</dbReference>
<evidence type="ECO:0000313" key="3">
    <source>
        <dbReference type="Proteomes" id="UP000605201"/>
    </source>
</evidence>
<feature type="binding site" evidence="1">
    <location>
        <position position="93"/>
    </location>
    <ligand>
        <name>Mg(2+)</name>
        <dbReference type="ChEBI" id="CHEBI:18420"/>
        <label>2</label>
    </ligand>
</feature>
<name>A0A8J6P0L7_9BACT</name>
<accession>A0A8J6P0L7</accession>
<dbReference type="Gene3D" id="3.40.190.80">
    <property type="match status" value="1"/>
</dbReference>
<evidence type="ECO:0000256" key="1">
    <source>
        <dbReference type="PIRSR" id="PIRSR600760-2"/>
    </source>
</evidence>